<name>A0A1M2V3Z9_TRAPU</name>
<keyword evidence="3" id="KW-1185">Reference proteome</keyword>
<dbReference type="EMBL" id="MNAD01001674">
    <property type="protein sequence ID" value="OJT02349.1"/>
    <property type="molecule type" value="Genomic_DNA"/>
</dbReference>
<gene>
    <name evidence="2" type="ORF">TRAPUB_7132</name>
</gene>
<evidence type="ECO:0000313" key="2">
    <source>
        <dbReference type="EMBL" id="OJT02349.1"/>
    </source>
</evidence>
<protein>
    <submittedName>
        <fullName evidence="2">Uncharacterized protein</fullName>
    </submittedName>
</protein>
<reference evidence="2 3" key="1">
    <citation type="submission" date="2016-10" db="EMBL/GenBank/DDBJ databases">
        <title>Genome sequence of the basidiomycete white-rot fungus Trametes pubescens.</title>
        <authorList>
            <person name="Makela M.R."/>
            <person name="Granchi Z."/>
            <person name="Peng M."/>
            <person name="De Vries R.P."/>
            <person name="Grigoriev I."/>
            <person name="Riley R."/>
            <person name="Hilden K."/>
        </authorList>
    </citation>
    <scope>NUCLEOTIDE SEQUENCE [LARGE SCALE GENOMIC DNA]</scope>
    <source>
        <strain evidence="2 3">FBCC735</strain>
    </source>
</reference>
<dbReference type="Proteomes" id="UP000184267">
    <property type="component" value="Unassembled WGS sequence"/>
</dbReference>
<organism evidence="2 3">
    <name type="scientific">Trametes pubescens</name>
    <name type="common">White-rot fungus</name>
    <dbReference type="NCBI Taxonomy" id="154538"/>
    <lineage>
        <taxon>Eukaryota</taxon>
        <taxon>Fungi</taxon>
        <taxon>Dikarya</taxon>
        <taxon>Basidiomycota</taxon>
        <taxon>Agaricomycotina</taxon>
        <taxon>Agaricomycetes</taxon>
        <taxon>Polyporales</taxon>
        <taxon>Polyporaceae</taxon>
        <taxon>Trametes</taxon>
    </lineage>
</organism>
<feature type="compositionally biased region" description="Basic and acidic residues" evidence="1">
    <location>
        <begin position="43"/>
        <end position="76"/>
    </location>
</feature>
<proteinExistence type="predicted"/>
<feature type="region of interest" description="Disordered" evidence="1">
    <location>
        <begin position="42"/>
        <end position="76"/>
    </location>
</feature>
<sequence>MLSHKSGSFVANLDRTLCGAPRYGRLTHIYALRTLVTSVKARGRQEKDTLNLDRKKPPTVEHKDGPQRSLMWERRG</sequence>
<dbReference type="AlphaFoldDB" id="A0A1M2V3Z9"/>
<evidence type="ECO:0000313" key="3">
    <source>
        <dbReference type="Proteomes" id="UP000184267"/>
    </source>
</evidence>
<evidence type="ECO:0000256" key="1">
    <source>
        <dbReference type="SAM" id="MobiDB-lite"/>
    </source>
</evidence>
<comment type="caution">
    <text evidence="2">The sequence shown here is derived from an EMBL/GenBank/DDBJ whole genome shotgun (WGS) entry which is preliminary data.</text>
</comment>
<accession>A0A1M2V3Z9</accession>